<evidence type="ECO:0000313" key="3">
    <source>
        <dbReference type="Proteomes" id="UP001232163"/>
    </source>
</evidence>
<feature type="transmembrane region" description="Helical" evidence="1">
    <location>
        <begin position="12"/>
        <end position="29"/>
    </location>
</feature>
<accession>A0ABT9MGK4</accession>
<name>A0ABT9MGK4_9DEIO</name>
<organism evidence="2 3">
    <name type="scientific">Deinococcus enclensis</name>
    <dbReference type="NCBI Taxonomy" id="1049582"/>
    <lineage>
        <taxon>Bacteria</taxon>
        <taxon>Thermotogati</taxon>
        <taxon>Deinococcota</taxon>
        <taxon>Deinococci</taxon>
        <taxon>Deinococcales</taxon>
        <taxon>Deinococcaceae</taxon>
        <taxon>Deinococcus</taxon>
    </lineage>
</organism>
<protein>
    <submittedName>
        <fullName evidence="2">Uncharacterized protein</fullName>
    </submittedName>
</protein>
<keyword evidence="1" id="KW-1133">Transmembrane helix</keyword>
<keyword evidence="3" id="KW-1185">Reference proteome</keyword>
<reference evidence="2 3" key="1">
    <citation type="submission" date="2023-07" db="EMBL/GenBank/DDBJ databases">
        <title>Genomic Encyclopedia of Type Strains, Phase IV (KMG-IV): sequencing the most valuable type-strain genomes for metagenomic binning, comparative biology and taxonomic classification.</title>
        <authorList>
            <person name="Goeker M."/>
        </authorList>
    </citation>
    <scope>NUCLEOTIDE SEQUENCE [LARGE SCALE GENOMIC DNA]</scope>
    <source>
        <strain evidence="2 3">NIO-1023</strain>
    </source>
</reference>
<evidence type="ECO:0000256" key="1">
    <source>
        <dbReference type="SAM" id="Phobius"/>
    </source>
</evidence>
<dbReference type="EMBL" id="JAURUR010000014">
    <property type="protein sequence ID" value="MDP9765713.1"/>
    <property type="molecule type" value="Genomic_DNA"/>
</dbReference>
<proteinExistence type="predicted"/>
<dbReference type="Proteomes" id="UP001232163">
    <property type="component" value="Unassembled WGS sequence"/>
</dbReference>
<comment type="caution">
    <text evidence="2">The sequence shown here is derived from an EMBL/GenBank/DDBJ whole genome shotgun (WGS) entry which is preliminary data.</text>
</comment>
<gene>
    <name evidence="2" type="ORF">QO006_003168</name>
</gene>
<keyword evidence="1" id="KW-0812">Transmembrane</keyword>
<sequence>MKRDWLELTFNVLLGVLGLGLLTLIVQTFG</sequence>
<evidence type="ECO:0000313" key="2">
    <source>
        <dbReference type="EMBL" id="MDP9765713.1"/>
    </source>
</evidence>
<keyword evidence="1" id="KW-0472">Membrane</keyword>